<keyword evidence="4" id="KW-1185">Reference proteome</keyword>
<accession>A0AAW1P3S6</accession>
<dbReference type="AlphaFoldDB" id="A0AAW1P3S6"/>
<dbReference type="PROSITE" id="PS51671">
    <property type="entry name" value="ACT"/>
    <property type="match status" value="1"/>
</dbReference>
<evidence type="ECO:0000259" key="2">
    <source>
        <dbReference type="PROSITE" id="PS51671"/>
    </source>
</evidence>
<dbReference type="EMBL" id="JALJOQ010000047">
    <property type="protein sequence ID" value="KAK9804954.1"/>
    <property type="molecule type" value="Genomic_DNA"/>
</dbReference>
<gene>
    <name evidence="3" type="ORF">WJX73_003269</name>
</gene>
<dbReference type="SUPFAM" id="SSF55021">
    <property type="entry name" value="ACT-like"/>
    <property type="match status" value="1"/>
</dbReference>
<dbReference type="PANTHER" id="PTHR31096:SF60">
    <property type="entry name" value="ACT DOMAIN-CONTAINING PROTEIN ACR12"/>
    <property type="match status" value="1"/>
</dbReference>
<evidence type="ECO:0000313" key="3">
    <source>
        <dbReference type="EMBL" id="KAK9804954.1"/>
    </source>
</evidence>
<dbReference type="PANTHER" id="PTHR31096">
    <property type="entry name" value="ACT DOMAIN-CONTAINING PROTEIN ACR4-RELATED"/>
    <property type="match status" value="1"/>
</dbReference>
<comment type="caution">
    <text evidence="3">The sequence shown here is derived from an EMBL/GenBank/DDBJ whole genome shotgun (WGS) entry which is preliminary data.</text>
</comment>
<dbReference type="InterPro" id="IPR040217">
    <property type="entry name" value="ACR1-12"/>
</dbReference>
<dbReference type="Gene3D" id="3.30.70.260">
    <property type="match status" value="1"/>
</dbReference>
<sequence>MALAFAAADLHASSWTCRPQPAPHITLPRALDRSSARLPAAVMHLGTAGLRQALVRVTATANVAEDYVKEETVETPEGIPNPVVKIDNQSDKYHTVVSIEFGDRLGELLDTIAALKRLGLSIRKAKINPQTPSEAHTFLVTDSNTADKIIKSARLEEIRFTILSNLLKFHPEAGQMMGGKWGTRAHKPLPKVPTEKPLGARVLYAPSSTPSAVNTVLLRKAWVSCLGRLKVAKSLEQFGSRNRQKSGTTVIVRDSEQGGFSEMDIVTTDRPGLLTDIVKVLKDINVNVISAEVDTEGPLAKDQFLVSYHGDPLNSSMATLVQNALQYYLGLAEVESEESY</sequence>
<evidence type="ECO:0000256" key="1">
    <source>
        <dbReference type="ARBA" id="ARBA00022737"/>
    </source>
</evidence>
<dbReference type="InterPro" id="IPR045865">
    <property type="entry name" value="ACT-like_dom_sf"/>
</dbReference>
<dbReference type="CDD" id="cd04873">
    <property type="entry name" value="ACT_UUR-ACR-like"/>
    <property type="match status" value="2"/>
</dbReference>
<organism evidence="3 4">
    <name type="scientific">Symbiochloris irregularis</name>
    <dbReference type="NCBI Taxonomy" id="706552"/>
    <lineage>
        <taxon>Eukaryota</taxon>
        <taxon>Viridiplantae</taxon>
        <taxon>Chlorophyta</taxon>
        <taxon>core chlorophytes</taxon>
        <taxon>Trebouxiophyceae</taxon>
        <taxon>Trebouxiales</taxon>
        <taxon>Trebouxiaceae</taxon>
        <taxon>Symbiochloris</taxon>
    </lineage>
</organism>
<protein>
    <recommendedName>
        <fullName evidence="2">ACT domain-containing protein</fullName>
    </recommendedName>
</protein>
<keyword evidence="1" id="KW-0677">Repeat</keyword>
<dbReference type="Proteomes" id="UP001465755">
    <property type="component" value="Unassembled WGS sequence"/>
</dbReference>
<name>A0AAW1P3S6_9CHLO</name>
<proteinExistence type="predicted"/>
<feature type="domain" description="ACT" evidence="2">
    <location>
        <begin position="262"/>
        <end position="339"/>
    </location>
</feature>
<reference evidence="3 4" key="1">
    <citation type="journal article" date="2024" name="Nat. Commun.">
        <title>Phylogenomics reveals the evolutionary origins of lichenization in chlorophyte algae.</title>
        <authorList>
            <person name="Puginier C."/>
            <person name="Libourel C."/>
            <person name="Otte J."/>
            <person name="Skaloud P."/>
            <person name="Haon M."/>
            <person name="Grisel S."/>
            <person name="Petersen M."/>
            <person name="Berrin J.G."/>
            <person name="Delaux P.M."/>
            <person name="Dal Grande F."/>
            <person name="Keller J."/>
        </authorList>
    </citation>
    <scope>NUCLEOTIDE SEQUENCE [LARGE SCALE GENOMIC DNA]</scope>
    <source>
        <strain evidence="3 4">SAG 2036</strain>
    </source>
</reference>
<dbReference type="InterPro" id="IPR002912">
    <property type="entry name" value="ACT_dom"/>
</dbReference>
<evidence type="ECO:0000313" key="4">
    <source>
        <dbReference type="Proteomes" id="UP001465755"/>
    </source>
</evidence>